<feature type="chain" id="PRO_5035264738" evidence="16">
    <location>
        <begin position="25"/>
        <end position="880"/>
    </location>
</feature>
<evidence type="ECO:0000256" key="6">
    <source>
        <dbReference type="ARBA" id="ARBA00022692"/>
    </source>
</evidence>
<dbReference type="SUPFAM" id="SSF56935">
    <property type="entry name" value="Porins"/>
    <property type="match status" value="1"/>
</dbReference>
<keyword evidence="9" id="KW-0406">Ion transport</keyword>
<name>A0A8J6XBP1_9CYAN</name>
<dbReference type="Gene3D" id="2.170.130.10">
    <property type="entry name" value="TonB-dependent receptor, plug domain"/>
    <property type="match status" value="1"/>
</dbReference>
<evidence type="ECO:0000313" key="21">
    <source>
        <dbReference type="Proteomes" id="UP000629098"/>
    </source>
</evidence>
<dbReference type="PROSITE" id="PS52016">
    <property type="entry name" value="TONB_DEPENDENT_REC_3"/>
    <property type="match status" value="1"/>
</dbReference>
<dbReference type="InterPro" id="IPR039426">
    <property type="entry name" value="TonB-dep_rcpt-like"/>
</dbReference>
<dbReference type="GO" id="GO:0009279">
    <property type="term" value="C:cell outer membrane"/>
    <property type="evidence" value="ECO:0007669"/>
    <property type="project" value="UniProtKB-SubCell"/>
</dbReference>
<dbReference type="Proteomes" id="UP000629098">
    <property type="component" value="Unassembled WGS sequence"/>
</dbReference>
<keyword evidence="11 13" id="KW-0472">Membrane</keyword>
<organism evidence="20 21">
    <name type="scientific">Iningainema tapete BLCC-T55</name>
    <dbReference type="NCBI Taxonomy" id="2748662"/>
    <lineage>
        <taxon>Bacteria</taxon>
        <taxon>Bacillati</taxon>
        <taxon>Cyanobacteriota</taxon>
        <taxon>Cyanophyceae</taxon>
        <taxon>Nostocales</taxon>
        <taxon>Scytonemataceae</taxon>
        <taxon>Iningainema tapete</taxon>
    </lineage>
</organism>
<dbReference type="Pfam" id="PF11741">
    <property type="entry name" value="AMIN"/>
    <property type="match status" value="1"/>
</dbReference>
<dbReference type="InterPro" id="IPR021731">
    <property type="entry name" value="AMIN_dom"/>
</dbReference>
<keyword evidence="4 13" id="KW-1134">Transmembrane beta strand</keyword>
<feature type="domain" description="AMIN" evidence="19">
    <location>
        <begin position="85"/>
        <end position="182"/>
    </location>
</feature>
<dbReference type="InterPro" id="IPR000531">
    <property type="entry name" value="Beta-barrel_TonB"/>
</dbReference>
<dbReference type="InterPro" id="IPR036942">
    <property type="entry name" value="Beta-barrel_TonB_sf"/>
</dbReference>
<evidence type="ECO:0000259" key="19">
    <source>
        <dbReference type="Pfam" id="PF11741"/>
    </source>
</evidence>
<dbReference type="FunFam" id="2.170.130.10:FF:000001">
    <property type="entry name" value="Catecholate siderophore TonB-dependent receptor"/>
    <property type="match status" value="1"/>
</dbReference>
<evidence type="ECO:0000256" key="2">
    <source>
        <dbReference type="ARBA" id="ARBA00009810"/>
    </source>
</evidence>
<gene>
    <name evidence="20" type="ORF">ICL16_09620</name>
</gene>
<dbReference type="PANTHER" id="PTHR32552:SF68">
    <property type="entry name" value="FERRICHROME OUTER MEMBRANE TRANSPORTER_PHAGE RECEPTOR"/>
    <property type="match status" value="1"/>
</dbReference>
<feature type="compositionally biased region" description="Low complexity" evidence="15">
    <location>
        <begin position="189"/>
        <end position="205"/>
    </location>
</feature>
<evidence type="ECO:0000256" key="8">
    <source>
        <dbReference type="ARBA" id="ARBA00023004"/>
    </source>
</evidence>
<feature type="domain" description="TonB-dependent receptor plug" evidence="18">
    <location>
        <begin position="250"/>
        <end position="348"/>
    </location>
</feature>
<protein>
    <submittedName>
        <fullName evidence="20">TonB-dependent siderophore receptor</fullName>
    </submittedName>
</protein>
<evidence type="ECO:0000256" key="15">
    <source>
        <dbReference type="SAM" id="MobiDB-lite"/>
    </source>
</evidence>
<dbReference type="GO" id="GO:0038023">
    <property type="term" value="F:signaling receptor activity"/>
    <property type="evidence" value="ECO:0007669"/>
    <property type="project" value="InterPro"/>
</dbReference>
<comment type="similarity">
    <text evidence="2 13 14">Belongs to the TonB-dependent receptor family.</text>
</comment>
<dbReference type="Gene3D" id="2.40.170.20">
    <property type="entry name" value="TonB-dependent receptor, beta-barrel domain"/>
    <property type="match status" value="1"/>
</dbReference>
<dbReference type="InterPro" id="IPR010105">
    <property type="entry name" value="TonB_sidphr_rcpt"/>
</dbReference>
<dbReference type="Pfam" id="PF00593">
    <property type="entry name" value="TonB_dep_Rec_b-barrel"/>
    <property type="match status" value="1"/>
</dbReference>
<dbReference type="Pfam" id="PF07715">
    <property type="entry name" value="Plug"/>
    <property type="match status" value="1"/>
</dbReference>
<comment type="caution">
    <text evidence="20">The sequence shown here is derived from an EMBL/GenBank/DDBJ whole genome shotgun (WGS) entry which is preliminary data.</text>
</comment>
<dbReference type="GO" id="GO:0015891">
    <property type="term" value="P:siderophore transport"/>
    <property type="evidence" value="ECO:0007669"/>
    <property type="project" value="InterPro"/>
</dbReference>
<dbReference type="InterPro" id="IPR037066">
    <property type="entry name" value="Plug_dom_sf"/>
</dbReference>
<keyword evidence="21" id="KW-1185">Reference proteome</keyword>
<feature type="signal peptide" evidence="16">
    <location>
        <begin position="1"/>
        <end position="24"/>
    </location>
</feature>
<evidence type="ECO:0000256" key="1">
    <source>
        <dbReference type="ARBA" id="ARBA00004571"/>
    </source>
</evidence>
<evidence type="ECO:0000256" key="11">
    <source>
        <dbReference type="ARBA" id="ARBA00023136"/>
    </source>
</evidence>
<keyword evidence="20" id="KW-0675">Receptor</keyword>
<dbReference type="CDD" id="cd01347">
    <property type="entry name" value="ligand_gated_channel"/>
    <property type="match status" value="1"/>
</dbReference>
<feature type="region of interest" description="Disordered" evidence="15">
    <location>
        <begin position="189"/>
        <end position="221"/>
    </location>
</feature>
<dbReference type="NCBIfam" id="TIGR01783">
    <property type="entry name" value="TonB-siderophor"/>
    <property type="match status" value="1"/>
</dbReference>
<accession>A0A8J6XBP1</accession>
<sequence>MKQKQLVKIFLLTISVWLWGAASAAATKTPKQEKQNKSVASLLRNSQSIREIPRLDQIERPSTSAQMLVQSNPPNQGGVVPITSVKANPTNKGVEIILETTVGKQLQVINRSTGNNFIVDVPGGQLRLPSGDAFTFRSQKPVEGITEITVTNIDGNTVRVTVVGEKALPTVELFDDNVGLVFGITSAATATKPPQKPQTPQAQEKPASETPQEKPLDSQGDEPIELVVTGELDGYRVPDASTATRTDTPLRDIPASIQVIPRQVIEDRNIERLQDALENVSGVTKGGNYSGTAAGAFVIRGFTQAGNFRNGLRDNGFNSFAEIANIERFEVLKGPASVLFGQVEPGGIINLVTKQPLNESYYSVEFTAENYNFYRPTFDISGPLNAEKTVLYRLNAAYQNSESFRNFVDTERFFIAPALTWKIGSNTTLDLDFEFLRNDTPFDRGLVILDDNSFALPINSNFSYPSLDDRKQTIYRGGYRFEHRFSDNWRIRNNFLVSSLDAGGTSVYDAGNLINNRFTPRVFYNERNVFQNYGLQTDLIGKFNTGSIAHQLLLGFDFNRNTSFYEGRSASLPANDIFNPVFEIPRPTVLSDPEIFSSRTDTWGIYLQDQVTLLDNLKLLVGGRFDFSTQNNLVARGEQFDDAFSPRVGIVYQPSQAISLYASYSTSFLPVIGRSTNDSRPFKPTKGKQFEVGIKGEFLDGKLSATLAAFDITKSNVQTTDPNNSRFQIQVGEQQSQGIELDVIGEILPGWNIIATYAYIDARVSEDTNRNLIGNRLNNSAQHTASLWTTYEIQNGGLKGFGGGLGLFFVGDRPGNLSNTFELPSFFRTDATIFYKSDQWRVALNIRNLFGVEYYETSQNRNIIYPGAPFTVQGTISFTF</sequence>
<evidence type="ECO:0000256" key="10">
    <source>
        <dbReference type="ARBA" id="ARBA00023077"/>
    </source>
</evidence>
<evidence type="ECO:0000256" key="9">
    <source>
        <dbReference type="ARBA" id="ARBA00023065"/>
    </source>
</evidence>
<keyword evidence="3 13" id="KW-0813">Transport</keyword>
<keyword evidence="8" id="KW-0408">Iron</keyword>
<evidence type="ECO:0000256" key="3">
    <source>
        <dbReference type="ARBA" id="ARBA00022448"/>
    </source>
</evidence>
<keyword evidence="7 16" id="KW-0732">Signal</keyword>
<dbReference type="GO" id="GO:0015344">
    <property type="term" value="F:siderophore uptake transmembrane transporter activity"/>
    <property type="evidence" value="ECO:0007669"/>
    <property type="project" value="TreeGrafter"/>
</dbReference>
<evidence type="ECO:0000256" key="14">
    <source>
        <dbReference type="RuleBase" id="RU003357"/>
    </source>
</evidence>
<dbReference type="RefSeq" id="WP_190826751.1">
    <property type="nucleotide sequence ID" value="NZ_CAWPPI010000037.1"/>
</dbReference>
<evidence type="ECO:0000256" key="4">
    <source>
        <dbReference type="ARBA" id="ARBA00022452"/>
    </source>
</evidence>
<dbReference type="PANTHER" id="PTHR32552">
    <property type="entry name" value="FERRICHROME IRON RECEPTOR-RELATED"/>
    <property type="match status" value="1"/>
</dbReference>
<keyword evidence="12 13" id="KW-0998">Cell outer membrane</keyword>
<dbReference type="InterPro" id="IPR012910">
    <property type="entry name" value="Plug_dom"/>
</dbReference>
<keyword evidence="10 14" id="KW-0798">TonB box</keyword>
<evidence type="ECO:0000259" key="17">
    <source>
        <dbReference type="Pfam" id="PF00593"/>
    </source>
</evidence>
<evidence type="ECO:0000256" key="12">
    <source>
        <dbReference type="ARBA" id="ARBA00023237"/>
    </source>
</evidence>
<keyword evidence="6 13" id="KW-0812">Transmembrane</keyword>
<evidence type="ECO:0000313" key="20">
    <source>
        <dbReference type="EMBL" id="MBD2772325.1"/>
    </source>
</evidence>
<dbReference type="EMBL" id="JACXAE010000037">
    <property type="protein sequence ID" value="MBD2772325.1"/>
    <property type="molecule type" value="Genomic_DNA"/>
</dbReference>
<dbReference type="AlphaFoldDB" id="A0A8J6XBP1"/>
<evidence type="ECO:0000256" key="5">
    <source>
        <dbReference type="ARBA" id="ARBA00022496"/>
    </source>
</evidence>
<reference evidence="20" key="1">
    <citation type="submission" date="2020-09" db="EMBL/GenBank/DDBJ databases">
        <title>Iningainema tapete sp. nov. (Scytonemataceae, Cyanobacteria) from greenhouses in central Florida (USA) produces two types of nodularin with biosynthetic potential for microcystin-LR and anabaenopeptins.</title>
        <authorList>
            <person name="Berthold D.E."/>
            <person name="Lefler F.W."/>
            <person name="Huang I.-S."/>
            <person name="Abdulla H."/>
            <person name="Zimba P.V."/>
            <person name="Laughinghouse H.D. IV."/>
        </authorList>
    </citation>
    <scope>NUCLEOTIDE SEQUENCE</scope>
    <source>
        <strain evidence="20">BLCCT55</strain>
    </source>
</reference>
<feature type="domain" description="TonB-dependent receptor-like beta-barrel" evidence="17">
    <location>
        <begin position="421"/>
        <end position="849"/>
    </location>
</feature>
<evidence type="ECO:0000259" key="18">
    <source>
        <dbReference type="Pfam" id="PF07715"/>
    </source>
</evidence>
<dbReference type="FunFam" id="2.40.170.20:FF:000005">
    <property type="entry name" value="TonB-dependent siderophore receptor"/>
    <property type="match status" value="1"/>
</dbReference>
<proteinExistence type="inferred from homology"/>
<evidence type="ECO:0000256" key="13">
    <source>
        <dbReference type="PROSITE-ProRule" id="PRU01360"/>
    </source>
</evidence>
<evidence type="ECO:0000256" key="7">
    <source>
        <dbReference type="ARBA" id="ARBA00022729"/>
    </source>
</evidence>
<evidence type="ECO:0000256" key="16">
    <source>
        <dbReference type="SAM" id="SignalP"/>
    </source>
</evidence>
<keyword evidence="5" id="KW-0410">Iron transport</keyword>
<comment type="subcellular location">
    <subcellularLocation>
        <location evidence="1 13">Cell outer membrane</location>
        <topology evidence="1 13">Multi-pass membrane protein</topology>
    </subcellularLocation>
</comment>